<proteinExistence type="predicted"/>
<comment type="caution">
    <text evidence="1">The sequence shown here is derived from an EMBL/GenBank/DDBJ whole genome shotgun (WGS) entry which is preliminary data.</text>
</comment>
<dbReference type="EMBL" id="CM047943">
    <property type="protein sequence ID" value="KAI9900774.1"/>
    <property type="molecule type" value="Genomic_DNA"/>
</dbReference>
<reference evidence="1" key="1">
    <citation type="submission" date="2022-10" db="EMBL/GenBank/DDBJ databases">
        <title>Complete Genome of Trichothecium roseum strain YXFP-22015, a Plant Pathogen Isolated from Citrus.</title>
        <authorList>
            <person name="Wang Y."/>
            <person name="Zhu L."/>
        </authorList>
    </citation>
    <scope>NUCLEOTIDE SEQUENCE</scope>
    <source>
        <strain evidence="1">YXFP-22015</strain>
    </source>
</reference>
<name>A0ACC0V2V8_9HYPO</name>
<dbReference type="Proteomes" id="UP001163324">
    <property type="component" value="Chromosome 4"/>
</dbReference>
<keyword evidence="2" id="KW-1185">Reference proteome</keyword>
<evidence type="ECO:0000313" key="2">
    <source>
        <dbReference type="Proteomes" id="UP001163324"/>
    </source>
</evidence>
<accession>A0ACC0V2V8</accession>
<gene>
    <name evidence="1" type="ORF">N3K66_005036</name>
</gene>
<evidence type="ECO:0000313" key="1">
    <source>
        <dbReference type="EMBL" id="KAI9900774.1"/>
    </source>
</evidence>
<organism evidence="1 2">
    <name type="scientific">Trichothecium roseum</name>
    <dbReference type="NCBI Taxonomy" id="47278"/>
    <lineage>
        <taxon>Eukaryota</taxon>
        <taxon>Fungi</taxon>
        <taxon>Dikarya</taxon>
        <taxon>Ascomycota</taxon>
        <taxon>Pezizomycotina</taxon>
        <taxon>Sordariomycetes</taxon>
        <taxon>Hypocreomycetidae</taxon>
        <taxon>Hypocreales</taxon>
        <taxon>Hypocreales incertae sedis</taxon>
        <taxon>Trichothecium</taxon>
    </lineage>
</organism>
<sequence>MATFPFNSQLPPTARVGQLYSYEFAPYTFQSGSDITYSLGDHPAWLKLEDNGRRLYGMPEDDSVPSGKIVGQNFDLIATDESGSTTMNATVVVSRNEGPVIRAPLIDQVGQLGNFSAPSSLLSYPSTDFLYVFDPDTFQHGSDSINYYAVSGDGSPLPSWVDFDGPTLTFNGRTPRSENLIQPPQKFDFQLIASDIVGFAGVSLRFSMVVGNHKLTADNPILELKASRGSKLVYKSLAEEVKLDGKIVGPKDLKVSTDNLPKWLSFDTTTWILSGSPQKDDRSTNFTILFEDSYTDQLQIMGSVDIQTHLFETTFDTVEVAPGEDFDLDLKSYFKDPEDIAVSISTESDQDWLSLEGLKLQGKVPKSVSGELEVTVKATSKSSGLEESENLTITYLAPDGRTTTLPSATSTKGPKQTDEQDGSEMGHGHLGTTAVLLAIVIPVLAIALVIMFISCLVRRRRARRSHSPTSKPERNISNPVVGSLQVNGSQASIEQAEAVMISCKRIYKLDTGGYATVASQLCSEASNSHESMSSGDDSHTIYLDDNEGADSSQNVAETGREEDGRQSWITIDPSPANMRSGQSTRSRHSDITVPISTHQLLPTPPFLSENGRERTFRSTDPAPPSRDDLAILPHGNLSYDSADPSDAYTNVDVFSTMSTSSAALPYTRHDSPKAGPSGFPSGFAATNSKKSLDKSGSDKDWSTIREESEEKLPDLPRQPEHSYTSSNQWPIRPRTADASRLDRQSFRSDISFGSAENWRVFNHGGPSNLRTSASGPRREPAENIPSLPQRPSTAGTGAMRNRSIDKEFTTPDQWHAPPAPASTLGRSPPGSRLSRLNNNSLQLGGETNWRREDSGKASDGSFVAFI</sequence>
<protein>
    <submittedName>
        <fullName evidence="1">Uncharacterized protein</fullName>
    </submittedName>
</protein>